<dbReference type="InParanoid" id="A0A667Z9F0"/>
<evidence type="ECO:0000256" key="6">
    <source>
        <dbReference type="ARBA" id="ARBA00022702"/>
    </source>
</evidence>
<protein>
    <recommendedName>
        <fullName evidence="3">Progonadoliberin-1</fullName>
    </recommendedName>
    <alternativeName>
        <fullName evidence="10">Progonadoliberin I</fullName>
    </alternativeName>
</protein>
<dbReference type="AlphaFoldDB" id="A0A667Z9F0"/>
<keyword evidence="8" id="KW-0027">Amidation</keyword>
<comment type="similarity">
    <text evidence="2">Belongs to the GnRH family.</text>
</comment>
<dbReference type="Proteomes" id="UP000472263">
    <property type="component" value="Chromosome 9"/>
</dbReference>
<sequence length="106" mass="11433">MERTTLVLWLLLLGTLMPQGCCQHWSYGLSPGGKRELDSLSDTLASIVGAFPQTDIPCSVLGCAEESPFAKLHRLKGLLVSVAPLAVSSAGKTNTKYRANDFQILQ</sequence>
<dbReference type="Ensembl" id="ENSMMDT00005036017.1">
    <property type="protein sequence ID" value="ENSMMDP00005035243.1"/>
    <property type="gene ID" value="ENSMMDG00005016396.1"/>
</dbReference>
<accession>A0A667Z9F0</accession>
<reference evidence="12" key="1">
    <citation type="submission" date="2019-06" db="EMBL/GenBank/DDBJ databases">
        <authorList>
            <consortium name="Wellcome Sanger Institute Data Sharing"/>
        </authorList>
    </citation>
    <scope>NUCLEOTIDE SEQUENCE [LARGE SCALE GENOMIC DNA]</scope>
</reference>
<keyword evidence="5" id="KW-0165">Cleavage on pair of basic residues</keyword>
<evidence type="ECO:0000256" key="11">
    <source>
        <dbReference type="SAM" id="SignalP"/>
    </source>
</evidence>
<evidence type="ECO:0000256" key="10">
    <source>
        <dbReference type="ARBA" id="ARBA00029761"/>
    </source>
</evidence>
<dbReference type="PANTHER" id="PTHR10522:SF0">
    <property type="entry name" value="PROGONADOLIBERIN-1"/>
    <property type="match status" value="1"/>
</dbReference>
<dbReference type="GO" id="GO:0031530">
    <property type="term" value="F:gonadotropin-releasing hormone receptor binding"/>
    <property type="evidence" value="ECO:0007669"/>
    <property type="project" value="TreeGrafter"/>
</dbReference>
<proteinExistence type="inferred from homology"/>
<evidence type="ECO:0000256" key="4">
    <source>
        <dbReference type="ARBA" id="ARBA00022525"/>
    </source>
</evidence>
<evidence type="ECO:0000256" key="2">
    <source>
        <dbReference type="ARBA" id="ARBA00010968"/>
    </source>
</evidence>
<keyword evidence="4" id="KW-0964">Secreted</keyword>
<dbReference type="PROSITE" id="PS00473">
    <property type="entry name" value="GNRH"/>
    <property type="match status" value="1"/>
</dbReference>
<reference evidence="12" key="2">
    <citation type="submission" date="2025-08" db="UniProtKB">
        <authorList>
            <consortium name="Ensembl"/>
        </authorList>
    </citation>
    <scope>IDENTIFICATION</scope>
</reference>
<evidence type="ECO:0000256" key="9">
    <source>
        <dbReference type="ARBA" id="ARBA00023283"/>
    </source>
</evidence>
<dbReference type="PRINTS" id="PR01541">
    <property type="entry name" value="GONADOLIBRNI"/>
</dbReference>
<reference evidence="12" key="3">
    <citation type="submission" date="2025-09" db="UniProtKB">
        <authorList>
            <consortium name="Ensembl"/>
        </authorList>
    </citation>
    <scope>IDENTIFICATION</scope>
</reference>
<keyword evidence="9" id="KW-0873">Pyrrolidone carboxylic acid</keyword>
<dbReference type="GeneTree" id="ENSGT00760000119772"/>
<dbReference type="PANTHER" id="PTHR10522">
    <property type="entry name" value="GONADOLIBERIN"/>
    <property type="match status" value="1"/>
</dbReference>
<dbReference type="GO" id="GO:0005183">
    <property type="term" value="F:gonadotropin hormone-releasing hormone activity"/>
    <property type="evidence" value="ECO:0007669"/>
    <property type="project" value="InterPro"/>
</dbReference>
<name>A0A667Z9F0_9TELE</name>
<evidence type="ECO:0000313" key="13">
    <source>
        <dbReference type="Proteomes" id="UP000472263"/>
    </source>
</evidence>
<keyword evidence="7 11" id="KW-0732">Signal</keyword>
<keyword evidence="13" id="KW-1185">Reference proteome</keyword>
<dbReference type="InterPro" id="IPR004079">
    <property type="entry name" value="Gonadoliberin_I_precursor"/>
</dbReference>
<evidence type="ECO:0000256" key="3">
    <source>
        <dbReference type="ARBA" id="ARBA00015101"/>
    </source>
</evidence>
<organism evidence="12 13">
    <name type="scientific">Myripristis murdjan</name>
    <name type="common">pinecone soldierfish</name>
    <dbReference type="NCBI Taxonomy" id="586833"/>
    <lineage>
        <taxon>Eukaryota</taxon>
        <taxon>Metazoa</taxon>
        <taxon>Chordata</taxon>
        <taxon>Craniata</taxon>
        <taxon>Vertebrata</taxon>
        <taxon>Euteleostomi</taxon>
        <taxon>Actinopterygii</taxon>
        <taxon>Neopterygii</taxon>
        <taxon>Teleostei</taxon>
        <taxon>Neoteleostei</taxon>
        <taxon>Acanthomorphata</taxon>
        <taxon>Holocentriformes</taxon>
        <taxon>Holocentridae</taxon>
        <taxon>Myripristis</taxon>
    </lineage>
</organism>
<evidence type="ECO:0000256" key="5">
    <source>
        <dbReference type="ARBA" id="ARBA00022685"/>
    </source>
</evidence>
<keyword evidence="6" id="KW-0372">Hormone</keyword>
<evidence type="ECO:0000256" key="7">
    <source>
        <dbReference type="ARBA" id="ARBA00022729"/>
    </source>
</evidence>
<comment type="subcellular location">
    <subcellularLocation>
        <location evidence="1">Secreted</location>
    </subcellularLocation>
</comment>
<dbReference type="GO" id="GO:0005615">
    <property type="term" value="C:extracellular space"/>
    <property type="evidence" value="ECO:0007669"/>
    <property type="project" value="TreeGrafter"/>
</dbReference>
<evidence type="ECO:0000256" key="8">
    <source>
        <dbReference type="ARBA" id="ARBA00022815"/>
    </source>
</evidence>
<evidence type="ECO:0000313" key="12">
    <source>
        <dbReference type="Ensembl" id="ENSMMDP00005035243.1"/>
    </source>
</evidence>
<feature type="chain" id="PRO_5025392689" description="Progonadoliberin-1" evidence="11">
    <location>
        <begin position="23"/>
        <end position="106"/>
    </location>
</feature>
<feature type="signal peptide" evidence="11">
    <location>
        <begin position="1"/>
        <end position="22"/>
    </location>
</feature>
<evidence type="ECO:0000256" key="1">
    <source>
        <dbReference type="ARBA" id="ARBA00004613"/>
    </source>
</evidence>
<dbReference type="InterPro" id="IPR002012">
    <property type="entry name" value="GnRH"/>
</dbReference>
<dbReference type="InterPro" id="IPR019792">
    <property type="entry name" value="Gonadoliberin"/>
</dbReference>